<accession>A0AAP5QDM5</accession>
<gene>
    <name evidence="2" type="ORF">ParKJ_29510</name>
</gene>
<protein>
    <submittedName>
        <fullName evidence="2">DUF2867 domain-containing protein</fullName>
    </submittedName>
</protein>
<comment type="caution">
    <text evidence="2">The sequence shown here is derived from an EMBL/GenBank/DDBJ whole genome shotgun (WGS) entry which is preliminary data.</text>
</comment>
<dbReference type="Proteomes" id="UP001246473">
    <property type="component" value="Unassembled WGS sequence"/>
</dbReference>
<evidence type="ECO:0000313" key="3">
    <source>
        <dbReference type="Proteomes" id="UP001246473"/>
    </source>
</evidence>
<feature type="region of interest" description="Disordered" evidence="1">
    <location>
        <begin position="16"/>
        <end position="42"/>
    </location>
</feature>
<sequence length="223" mass="25015">MTPVLERAPADARRLDAYSRDRSVASPQRRRPFYHDLSSAPPLPMPDTSRSVLCVAVPAESGVARLYDAPDLADAYAVRLPDGTIDDPELLARFLLAHQPRWVAKLLSLRDALVARFGIKTAKELRAAGSPSTRERVDIFRIYTRSAREIILGENDSHLDFRLSLLQQTRDTHEGSTRYLILSTVVHCHNGLGRFYILAIAPFHRLVVRASLRRAARIGWPTA</sequence>
<reference evidence="2" key="1">
    <citation type="submission" date="2022-08" db="EMBL/GenBank/DDBJ databases">
        <authorList>
            <person name="Kim S.-J."/>
        </authorList>
    </citation>
    <scope>NUCLEOTIDE SEQUENCE</scope>
    <source>
        <strain evidence="2">KJ</strain>
    </source>
</reference>
<proteinExistence type="predicted"/>
<evidence type="ECO:0000256" key="1">
    <source>
        <dbReference type="SAM" id="MobiDB-lite"/>
    </source>
</evidence>
<organism evidence="2 3">
    <name type="scientific">Paraburkholderia fungorum</name>
    <dbReference type="NCBI Taxonomy" id="134537"/>
    <lineage>
        <taxon>Bacteria</taxon>
        <taxon>Pseudomonadati</taxon>
        <taxon>Pseudomonadota</taxon>
        <taxon>Betaproteobacteria</taxon>
        <taxon>Burkholderiales</taxon>
        <taxon>Burkholderiaceae</taxon>
        <taxon>Paraburkholderia</taxon>
    </lineage>
</organism>
<dbReference type="Pfam" id="PF11066">
    <property type="entry name" value="DUF2867"/>
    <property type="match status" value="1"/>
</dbReference>
<dbReference type="RefSeq" id="WP_315697336.1">
    <property type="nucleotide sequence ID" value="NZ_JANSLM010000013.1"/>
</dbReference>
<evidence type="ECO:0000313" key="2">
    <source>
        <dbReference type="EMBL" id="MDT8841566.1"/>
    </source>
</evidence>
<dbReference type="EMBL" id="JANSLM010000013">
    <property type="protein sequence ID" value="MDT8841566.1"/>
    <property type="molecule type" value="Genomic_DNA"/>
</dbReference>
<dbReference type="InterPro" id="IPR021295">
    <property type="entry name" value="DUF2867"/>
</dbReference>
<name>A0AAP5QDM5_9BURK</name>
<dbReference type="AlphaFoldDB" id="A0AAP5QDM5"/>